<evidence type="ECO:0000313" key="1">
    <source>
        <dbReference type="EMBL" id="KAB8027404.1"/>
    </source>
</evidence>
<accession>A0A833JA85</accession>
<organism evidence="1 2">
    <name type="scientific">Fluviispira multicolorata</name>
    <dbReference type="NCBI Taxonomy" id="2654512"/>
    <lineage>
        <taxon>Bacteria</taxon>
        <taxon>Pseudomonadati</taxon>
        <taxon>Bdellovibrionota</taxon>
        <taxon>Oligoflexia</taxon>
        <taxon>Silvanigrellales</taxon>
        <taxon>Silvanigrellaceae</taxon>
        <taxon>Fluviispira</taxon>
    </lineage>
</organism>
<name>A0A833JA85_9BACT</name>
<dbReference type="RefSeq" id="WP_152214075.1">
    <property type="nucleotide sequence ID" value="NZ_WFLN01000012.1"/>
</dbReference>
<dbReference type="EMBL" id="WFLN01000012">
    <property type="protein sequence ID" value="KAB8027404.1"/>
    <property type="molecule type" value="Genomic_DNA"/>
</dbReference>
<gene>
    <name evidence="1" type="ORF">GCL57_14505</name>
</gene>
<evidence type="ECO:0000313" key="2">
    <source>
        <dbReference type="Proteomes" id="UP000442694"/>
    </source>
</evidence>
<evidence type="ECO:0008006" key="3">
    <source>
        <dbReference type="Google" id="ProtNLM"/>
    </source>
</evidence>
<keyword evidence="2" id="KW-1185">Reference proteome</keyword>
<reference evidence="1 2" key="1">
    <citation type="submission" date="2019-10" db="EMBL/GenBank/DDBJ databases">
        <title>New genus of Silvanigrellaceae.</title>
        <authorList>
            <person name="Pitt A."/>
            <person name="Hahn M.W."/>
        </authorList>
    </citation>
    <scope>NUCLEOTIDE SEQUENCE [LARGE SCALE GENOMIC DNA]</scope>
    <source>
        <strain evidence="1 2">33A1-SZDP</strain>
    </source>
</reference>
<dbReference type="Proteomes" id="UP000442694">
    <property type="component" value="Unassembled WGS sequence"/>
</dbReference>
<proteinExistence type="predicted"/>
<dbReference type="AlphaFoldDB" id="A0A833JA85"/>
<comment type="caution">
    <text evidence="1">The sequence shown here is derived from an EMBL/GenBank/DDBJ whole genome shotgun (WGS) entry which is preliminary data.</text>
</comment>
<protein>
    <recommendedName>
        <fullName evidence="3">Type II secretion system protein GspN</fullName>
    </recommendedName>
</protein>
<sequence>MNKKKLIKIITFGVFFFLILLYKTFPYDLIKDNLSRKINLAIQKEKIPLVVKIGDIKPYWVTGLELNDVEVKNILDDSPPFILNNVIVKLSVLPFIIGRISIDLKALQTGGTLYTSASISLIDALSGIVTLKYLDVFLTNFPLNTIFSQFLSVIKSSNKTEFAVLTPVISKTTMGGNLNGKIKFRENYANIRLTLDKAYLNIQNETLNIPKQDFSKAAVNIKWDSKRFYLDKEIELKTQNVSINVGGFWETFPDPTKPTQISLDLKINLSGVIEKDFGFLIPQFLNCSPNILINGNMNVSLVGEANNFTCH</sequence>